<proteinExistence type="predicted"/>
<protein>
    <submittedName>
        <fullName evidence="1">Uncharacterized protein</fullName>
    </submittedName>
</protein>
<organism evidence="1 2">
    <name type="scientific">Citrus unshiu</name>
    <name type="common">Satsuma mandarin</name>
    <name type="synonym">Citrus nobilis var. unshiu</name>
    <dbReference type="NCBI Taxonomy" id="55188"/>
    <lineage>
        <taxon>Eukaryota</taxon>
        <taxon>Viridiplantae</taxon>
        <taxon>Streptophyta</taxon>
        <taxon>Embryophyta</taxon>
        <taxon>Tracheophyta</taxon>
        <taxon>Spermatophyta</taxon>
        <taxon>Magnoliopsida</taxon>
        <taxon>eudicotyledons</taxon>
        <taxon>Gunneridae</taxon>
        <taxon>Pentapetalae</taxon>
        <taxon>rosids</taxon>
        <taxon>malvids</taxon>
        <taxon>Sapindales</taxon>
        <taxon>Rutaceae</taxon>
        <taxon>Aurantioideae</taxon>
        <taxon>Citrus</taxon>
    </lineage>
</organism>
<dbReference type="Proteomes" id="UP000236630">
    <property type="component" value="Unassembled WGS sequence"/>
</dbReference>
<sequence>MKIHAKAVRVLLLLWSWRNSSMFRIEACSLVLVLFSLWFVYCGTQHHMQRHKTQPFLLVQNEDLEAYSLGCWVEMLIGLSSISSFSRVVV</sequence>
<dbReference type="AlphaFoldDB" id="A0A2H5Q1T2"/>
<comment type="caution">
    <text evidence="1">The sequence shown here is derived from an EMBL/GenBank/DDBJ whole genome shotgun (WGS) entry which is preliminary data.</text>
</comment>
<accession>A0A2H5Q1T2</accession>
<evidence type="ECO:0000313" key="2">
    <source>
        <dbReference type="Proteomes" id="UP000236630"/>
    </source>
</evidence>
<name>A0A2H5Q1T2_CITUN</name>
<gene>
    <name evidence="1" type="ORF">CUMW_187600</name>
</gene>
<evidence type="ECO:0000313" key="1">
    <source>
        <dbReference type="EMBL" id="GAY58522.1"/>
    </source>
</evidence>
<keyword evidence="2" id="KW-1185">Reference proteome</keyword>
<reference evidence="1 2" key="1">
    <citation type="journal article" date="2017" name="Front. Genet.">
        <title>Draft sequencing of the heterozygous diploid genome of Satsuma (Citrus unshiu Marc.) using a hybrid assembly approach.</title>
        <authorList>
            <person name="Shimizu T."/>
            <person name="Tanizawa Y."/>
            <person name="Mochizuki T."/>
            <person name="Nagasaki H."/>
            <person name="Yoshioka T."/>
            <person name="Toyoda A."/>
            <person name="Fujiyama A."/>
            <person name="Kaminuma E."/>
            <person name="Nakamura Y."/>
        </authorList>
    </citation>
    <scope>NUCLEOTIDE SEQUENCE [LARGE SCALE GENOMIC DNA]</scope>
    <source>
        <strain evidence="2">cv. Miyagawa wase</strain>
    </source>
</reference>
<dbReference type="EMBL" id="BDQV01000185">
    <property type="protein sequence ID" value="GAY58522.1"/>
    <property type="molecule type" value="Genomic_DNA"/>
</dbReference>